<accession>A0ACC1INI6</accession>
<evidence type="ECO:0000313" key="2">
    <source>
        <dbReference type="Proteomes" id="UP001150581"/>
    </source>
</evidence>
<dbReference type="EMBL" id="JANBPG010000583">
    <property type="protein sequence ID" value="KAJ1895316.1"/>
    <property type="molecule type" value="Genomic_DNA"/>
</dbReference>
<dbReference type="Proteomes" id="UP001150581">
    <property type="component" value="Unassembled WGS sequence"/>
</dbReference>
<comment type="caution">
    <text evidence="1">The sequence shown here is derived from an EMBL/GenBank/DDBJ whole genome shotgun (WGS) entry which is preliminary data.</text>
</comment>
<reference evidence="1" key="1">
    <citation type="submission" date="2022-07" db="EMBL/GenBank/DDBJ databases">
        <title>Phylogenomic reconstructions and comparative analyses of Kickxellomycotina fungi.</title>
        <authorList>
            <person name="Reynolds N.K."/>
            <person name="Stajich J.E."/>
            <person name="Barry K."/>
            <person name="Grigoriev I.V."/>
            <person name="Crous P."/>
            <person name="Smith M.E."/>
        </authorList>
    </citation>
    <scope>NUCLEOTIDE SEQUENCE</scope>
    <source>
        <strain evidence="1">Benny 63K</strain>
    </source>
</reference>
<protein>
    <submittedName>
        <fullName evidence="1">Uncharacterized protein</fullName>
    </submittedName>
</protein>
<sequence length="478" mass="50110">MGRRIGFGSLLLCALASIGTVSADVDRIIGGTAAPTDMFPFMVHLFKDGNAFCGGTLIDSEWVITAAHCVAEGNRDIGAGAFTTSDPSSFKIGYGTNGGSLSNSVSVESITVNAGFDPVWYTSDIALLKIKSSNDLVQKTKIIAISNANVSAGQTVITAGWGQFSNSSPAQSSQLMYAGLVTGDEDTCKVGASDWNGQNGRYVCTSYSTAPNIGTCFGDSGGPLLMNTGSGYTLLGLVSFDVNTKDSSNTRCAQDGNVSYFTRVSSYLSFISSTTGISDKSLLGMGSPLTHSNGGSNSDDDKDASSTADSSSGKSSSSTSDKKDDSKTDDNKDADENKEEDEDKDKEEDEDKDKEEDEDKDKEEDEDKDKEDEGNADKKDEATSSSSSGTSSGAKATDKSMSNADKSTKSANSSEERDDGEELSDVSEDDNDDKKDDKKKSTSSNKKNSSVDDSYSSSASTIGASFFGAAVVLMVSLF</sequence>
<proteinExistence type="predicted"/>
<organism evidence="1 2">
    <name type="scientific">Kickxella alabastrina</name>
    <dbReference type="NCBI Taxonomy" id="61397"/>
    <lineage>
        <taxon>Eukaryota</taxon>
        <taxon>Fungi</taxon>
        <taxon>Fungi incertae sedis</taxon>
        <taxon>Zoopagomycota</taxon>
        <taxon>Kickxellomycotina</taxon>
        <taxon>Kickxellomycetes</taxon>
        <taxon>Kickxellales</taxon>
        <taxon>Kickxellaceae</taxon>
        <taxon>Kickxella</taxon>
    </lineage>
</organism>
<gene>
    <name evidence="1" type="ORF">LPJ66_004663</name>
</gene>
<evidence type="ECO:0000313" key="1">
    <source>
        <dbReference type="EMBL" id="KAJ1895316.1"/>
    </source>
</evidence>
<name>A0ACC1INI6_9FUNG</name>
<keyword evidence="2" id="KW-1185">Reference proteome</keyword>